<organism evidence="2 3">
    <name type="scientific">Ammoniphilus oxalaticus</name>
    <dbReference type="NCBI Taxonomy" id="66863"/>
    <lineage>
        <taxon>Bacteria</taxon>
        <taxon>Bacillati</taxon>
        <taxon>Bacillota</taxon>
        <taxon>Bacilli</taxon>
        <taxon>Bacillales</taxon>
        <taxon>Paenibacillaceae</taxon>
        <taxon>Aneurinibacillus group</taxon>
        <taxon>Ammoniphilus</taxon>
    </lineage>
</organism>
<keyword evidence="1" id="KW-0812">Transmembrane</keyword>
<evidence type="ECO:0000313" key="3">
    <source>
        <dbReference type="Proteomes" id="UP000284219"/>
    </source>
</evidence>
<evidence type="ECO:0000256" key="1">
    <source>
        <dbReference type="SAM" id="Phobius"/>
    </source>
</evidence>
<dbReference type="OrthoDB" id="2879970at2"/>
<name>A0A419SGR4_9BACL</name>
<evidence type="ECO:0000313" key="2">
    <source>
        <dbReference type="EMBL" id="RKD22984.1"/>
    </source>
</evidence>
<dbReference type="EMBL" id="MCHY01000009">
    <property type="protein sequence ID" value="RKD22984.1"/>
    <property type="molecule type" value="Genomic_DNA"/>
</dbReference>
<protein>
    <submittedName>
        <fullName evidence="2">Uncharacterized protein</fullName>
    </submittedName>
</protein>
<gene>
    <name evidence="2" type="ORF">BEP19_12190</name>
</gene>
<comment type="caution">
    <text evidence="2">The sequence shown here is derived from an EMBL/GenBank/DDBJ whole genome shotgun (WGS) entry which is preliminary data.</text>
</comment>
<proteinExistence type="predicted"/>
<feature type="transmembrane region" description="Helical" evidence="1">
    <location>
        <begin position="54"/>
        <end position="74"/>
    </location>
</feature>
<reference evidence="2 3" key="1">
    <citation type="submission" date="2016-08" db="EMBL/GenBank/DDBJ databases">
        <title>Novel Firmicute Genomes.</title>
        <authorList>
            <person name="Poppleton D.I."/>
            <person name="Gribaldo S."/>
        </authorList>
    </citation>
    <scope>NUCLEOTIDE SEQUENCE [LARGE SCALE GENOMIC DNA]</scope>
    <source>
        <strain evidence="2 3">RAOx-1</strain>
    </source>
</reference>
<dbReference type="Proteomes" id="UP000284219">
    <property type="component" value="Unassembled WGS sequence"/>
</dbReference>
<dbReference type="AlphaFoldDB" id="A0A419SGR4"/>
<accession>A0A419SGR4</accession>
<sequence length="76" mass="8837">MYFKKSKYFVFAALLISPMSLYLAATPLFRWWGLTLPIFYLVTALTLRKNKRWLAGLLMFPNFVIVGWLGYVAILA</sequence>
<dbReference type="RefSeq" id="WP_120190474.1">
    <property type="nucleotide sequence ID" value="NZ_MCHY01000009.1"/>
</dbReference>
<keyword evidence="3" id="KW-1185">Reference proteome</keyword>
<keyword evidence="1" id="KW-1133">Transmembrane helix</keyword>
<feature type="transmembrane region" description="Helical" evidence="1">
    <location>
        <begin position="7"/>
        <end position="25"/>
    </location>
</feature>
<keyword evidence="1" id="KW-0472">Membrane</keyword>